<feature type="compositionally biased region" description="Gly residues" evidence="1">
    <location>
        <begin position="406"/>
        <end position="424"/>
    </location>
</feature>
<dbReference type="OrthoDB" id="2018137at2759"/>
<name>C1MVT8_MICPC</name>
<keyword evidence="3" id="KW-1185">Reference proteome</keyword>
<feature type="region of interest" description="Disordered" evidence="1">
    <location>
        <begin position="355"/>
        <end position="433"/>
    </location>
</feature>
<dbReference type="EMBL" id="GG663741">
    <property type="protein sequence ID" value="EEH55759.1"/>
    <property type="molecule type" value="Genomic_DNA"/>
</dbReference>
<sequence>MAREKVDGDEDDCPRAASPCPFLLAMQKGASDLSIADDWISPHGATFQAVHGERGVLPLRRDDDDDGGDDDGDDAFYDAIESAAAPATPTPRARCPLRGLFATTSTPRSRSGDEEEDEAAAPARSDAWSFRGALARRVASISFSALGRVGGGGGGGGWRKPSGGGGGNGDDARASKKTADGGSSASAKNNAPPASKSSTASTSAASASVEASVKSFAASKCPFAKVPGFDALVKSMLTAAERPFKCPAPIVAMRAAVAALPQVKRLRPEPLQSKLLAVAATAAFVNAPLGALREHTEKFSFQWFVAIHASIPFVASLRKAVGMPKLAILFTVAAAVMGQYAGSRGERARLRLSAAAGKENQNKNQNIRNPNRDASAERRRAKKRGAPEDDAPPPLGGRASSRRVRVGGGGDVSGGARSRGGGLPGLPKLRGLGSPVLASATAAAAAAAGDDAAPRRRVAVR</sequence>
<organism evidence="3">
    <name type="scientific">Micromonas pusilla (strain CCMP1545)</name>
    <name type="common">Picoplanktonic green alga</name>
    <dbReference type="NCBI Taxonomy" id="564608"/>
    <lineage>
        <taxon>Eukaryota</taxon>
        <taxon>Viridiplantae</taxon>
        <taxon>Chlorophyta</taxon>
        <taxon>Mamiellophyceae</taxon>
        <taxon>Mamiellales</taxon>
        <taxon>Mamiellaceae</taxon>
        <taxon>Micromonas</taxon>
    </lineage>
</organism>
<dbReference type="PANTHER" id="PTHR31033:SF18">
    <property type="entry name" value="OS06G0115800 PROTEIN"/>
    <property type="match status" value="1"/>
</dbReference>
<reference evidence="2 3" key="1">
    <citation type="journal article" date="2009" name="Science">
        <title>Green evolution and dynamic adaptations revealed by genomes of the marine picoeukaryotes Micromonas.</title>
        <authorList>
            <person name="Worden A.Z."/>
            <person name="Lee J.H."/>
            <person name="Mock T."/>
            <person name="Rouze P."/>
            <person name="Simmons M.P."/>
            <person name="Aerts A.L."/>
            <person name="Allen A.E."/>
            <person name="Cuvelier M.L."/>
            <person name="Derelle E."/>
            <person name="Everett M.V."/>
            <person name="Foulon E."/>
            <person name="Grimwood J."/>
            <person name="Gundlach H."/>
            <person name="Henrissat B."/>
            <person name="Napoli C."/>
            <person name="McDonald S.M."/>
            <person name="Parker M.S."/>
            <person name="Rombauts S."/>
            <person name="Salamov A."/>
            <person name="Von Dassow P."/>
            <person name="Badger J.H."/>
            <person name="Coutinho P.M."/>
            <person name="Demir E."/>
            <person name="Dubchak I."/>
            <person name="Gentemann C."/>
            <person name="Eikrem W."/>
            <person name="Gready J.E."/>
            <person name="John U."/>
            <person name="Lanier W."/>
            <person name="Lindquist E.A."/>
            <person name="Lucas S."/>
            <person name="Mayer K.F."/>
            <person name="Moreau H."/>
            <person name="Not F."/>
            <person name="Otillar R."/>
            <person name="Panaud O."/>
            <person name="Pangilinan J."/>
            <person name="Paulsen I."/>
            <person name="Piegu B."/>
            <person name="Poliakov A."/>
            <person name="Robbens S."/>
            <person name="Schmutz J."/>
            <person name="Toulza E."/>
            <person name="Wyss T."/>
            <person name="Zelensky A."/>
            <person name="Zhou K."/>
            <person name="Armbrust E.V."/>
            <person name="Bhattacharya D."/>
            <person name="Goodenough U.W."/>
            <person name="Van de Peer Y."/>
            <person name="Grigoriev I.V."/>
        </authorList>
    </citation>
    <scope>NUCLEOTIDE SEQUENCE [LARGE SCALE GENOMIC DNA]</scope>
    <source>
        <strain evidence="2 3">CCMP1545</strain>
    </source>
</reference>
<dbReference type="AlphaFoldDB" id="C1MVT8"/>
<feature type="region of interest" description="Disordered" evidence="1">
    <location>
        <begin position="54"/>
        <end position="125"/>
    </location>
</feature>
<feature type="compositionally biased region" description="Gly residues" evidence="1">
    <location>
        <begin position="150"/>
        <end position="169"/>
    </location>
</feature>
<dbReference type="RefSeq" id="XP_003059807.1">
    <property type="nucleotide sequence ID" value="XM_003059761.1"/>
</dbReference>
<protein>
    <submittedName>
        <fullName evidence="2">Predicted protein</fullName>
    </submittedName>
</protein>
<proteinExistence type="predicted"/>
<feature type="compositionally biased region" description="Basic and acidic residues" evidence="1">
    <location>
        <begin position="170"/>
        <end position="179"/>
    </location>
</feature>
<feature type="compositionally biased region" description="Low complexity" evidence="1">
    <location>
        <begin position="183"/>
        <end position="199"/>
    </location>
</feature>
<evidence type="ECO:0000313" key="2">
    <source>
        <dbReference type="EMBL" id="EEH55759.1"/>
    </source>
</evidence>
<gene>
    <name evidence="2" type="ORF">MICPUCDRAFT_47713</name>
</gene>
<dbReference type="GeneID" id="9685246"/>
<feature type="compositionally biased region" description="Low complexity" evidence="1">
    <location>
        <begin position="83"/>
        <end position="94"/>
    </location>
</feature>
<dbReference type="PANTHER" id="PTHR31033">
    <property type="entry name" value="PROTEIN, PUTATIVE-RELATED"/>
    <property type="match status" value="1"/>
</dbReference>
<evidence type="ECO:0000313" key="3">
    <source>
        <dbReference type="Proteomes" id="UP000001876"/>
    </source>
</evidence>
<dbReference type="eggNOG" id="ENOG502QR3Z">
    <property type="taxonomic scope" value="Eukaryota"/>
</dbReference>
<evidence type="ECO:0000256" key="1">
    <source>
        <dbReference type="SAM" id="MobiDB-lite"/>
    </source>
</evidence>
<accession>C1MVT8</accession>
<dbReference type="Proteomes" id="UP000001876">
    <property type="component" value="Unassembled WGS sequence"/>
</dbReference>
<feature type="region of interest" description="Disordered" evidence="1">
    <location>
        <begin position="150"/>
        <end position="199"/>
    </location>
</feature>
<dbReference type="KEGG" id="mpp:MICPUCDRAFT_47713"/>
<feature type="compositionally biased region" description="Acidic residues" evidence="1">
    <location>
        <begin position="63"/>
        <end position="76"/>
    </location>
</feature>